<dbReference type="AlphaFoldDB" id="A0ABD1Y564"/>
<comment type="caution">
    <text evidence="1">The sequence shown here is derived from an EMBL/GenBank/DDBJ whole genome shotgun (WGS) entry which is preliminary data.</text>
</comment>
<gene>
    <name evidence="1" type="ORF">R1flu_001739</name>
</gene>
<sequence>MLERKHSMRGLRNGWEFPLTPKMWRVASGRGKYVEETLRAKGIVVDTLIVGIAARKVLRRSELLFFTKAVDSCSVWTLPADGGAINSVEDCTQVGYCPIPV</sequence>
<evidence type="ECO:0000313" key="1">
    <source>
        <dbReference type="EMBL" id="KAL2621534.1"/>
    </source>
</evidence>
<keyword evidence="2" id="KW-1185">Reference proteome</keyword>
<organism evidence="1 2">
    <name type="scientific">Riccia fluitans</name>
    <dbReference type="NCBI Taxonomy" id="41844"/>
    <lineage>
        <taxon>Eukaryota</taxon>
        <taxon>Viridiplantae</taxon>
        <taxon>Streptophyta</taxon>
        <taxon>Embryophyta</taxon>
        <taxon>Marchantiophyta</taxon>
        <taxon>Marchantiopsida</taxon>
        <taxon>Marchantiidae</taxon>
        <taxon>Marchantiales</taxon>
        <taxon>Ricciaceae</taxon>
        <taxon>Riccia</taxon>
    </lineage>
</organism>
<accession>A0ABD1Y564</accession>
<dbReference type="EMBL" id="JBHFFA010000006">
    <property type="protein sequence ID" value="KAL2621534.1"/>
    <property type="molecule type" value="Genomic_DNA"/>
</dbReference>
<protein>
    <submittedName>
        <fullName evidence="1">Uncharacterized protein</fullName>
    </submittedName>
</protein>
<evidence type="ECO:0000313" key="2">
    <source>
        <dbReference type="Proteomes" id="UP001605036"/>
    </source>
</evidence>
<proteinExistence type="predicted"/>
<reference evidence="1 2" key="1">
    <citation type="submission" date="2024-09" db="EMBL/GenBank/DDBJ databases">
        <title>Chromosome-scale assembly of Riccia fluitans.</title>
        <authorList>
            <person name="Paukszto L."/>
            <person name="Sawicki J."/>
            <person name="Karawczyk K."/>
            <person name="Piernik-Szablinska J."/>
            <person name="Szczecinska M."/>
            <person name="Mazdziarz M."/>
        </authorList>
    </citation>
    <scope>NUCLEOTIDE SEQUENCE [LARGE SCALE GENOMIC DNA]</scope>
    <source>
        <strain evidence="1">Rf_01</strain>
        <tissue evidence="1">Aerial parts of the thallus</tissue>
    </source>
</reference>
<dbReference type="Proteomes" id="UP001605036">
    <property type="component" value="Unassembled WGS sequence"/>
</dbReference>
<name>A0ABD1Y564_9MARC</name>